<proteinExistence type="predicted"/>
<dbReference type="EMBL" id="MIJY01000043">
    <property type="protein sequence ID" value="OEG10502.1"/>
    <property type="molecule type" value="Genomic_DNA"/>
</dbReference>
<sequence length="69" mass="7554">MKALKWGVAVGLGVLSVTLMGSSSEASIVTKNSEPTKFQDCDKETQAIIKSLGFSEENDYYQSTYVDKE</sequence>
<name>A0A1E5GCT4_9ENTE</name>
<protein>
    <submittedName>
        <fullName evidence="1">Uncharacterized protein</fullName>
    </submittedName>
</protein>
<comment type="caution">
    <text evidence="1">The sequence shown here is derived from an EMBL/GenBank/DDBJ whole genome shotgun (WGS) entry which is preliminary data.</text>
</comment>
<dbReference type="AlphaFoldDB" id="A0A1E5GCT4"/>
<accession>A0A1E5GCT4</accession>
<reference evidence="2" key="1">
    <citation type="submission" date="2016-09" db="EMBL/GenBank/DDBJ databases">
        <authorList>
            <person name="Gulvik C.A."/>
        </authorList>
    </citation>
    <scope>NUCLEOTIDE SEQUENCE [LARGE SCALE GENOMIC DNA]</scope>
    <source>
        <strain evidence="2">LMG 8895</strain>
    </source>
</reference>
<evidence type="ECO:0000313" key="1">
    <source>
        <dbReference type="EMBL" id="OEG10502.1"/>
    </source>
</evidence>
<organism evidence="1 2">
    <name type="scientific">Enterococcus termitis</name>
    <dbReference type="NCBI Taxonomy" id="332950"/>
    <lineage>
        <taxon>Bacteria</taxon>
        <taxon>Bacillati</taxon>
        <taxon>Bacillota</taxon>
        <taxon>Bacilli</taxon>
        <taxon>Lactobacillales</taxon>
        <taxon>Enterococcaceae</taxon>
        <taxon>Enterococcus</taxon>
    </lineage>
</organism>
<dbReference type="Proteomes" id="UP000095094">
    <property type="component" value="Unassembled WGS sequence"/>
</dbReference>
<dbReference type="RefSeq" id="WP_069664283.1">
    <property type="nucleotide sequence ID" value="NZ_JBHUJJ010000001.1"/>
</dbReference>
<evidence type="ECO:0000313" key="2">
    <source>
        <dbReference type="Proteomes" id="UP000095094"/>
    </source>
</evidence>
<keyword evidence="2" id="KW-1185">Reference proteome</keyword>
<gene>
    <name evidence="1" type="ORF">BCR25_08465</name>
</gene>